<dbReference type="InterPro" id="IPR032710">
    <property type="entry name" value="NTF2-like_dom_sf"/>
</dbReference>
<accession>A0ABX1RQB4</accession>
<dbReference type="InterPro" id="IPR037401">
    <property type="entry name" value="SnoaL-like"/>
</dbReference>
<dbReference type="Proteomes" id="UP001296706">
    <property type="component" value="Unassembled WGS sequence"/>
</dbReference>
<dbReference type="Pfam" id="PF12680">
    <property type="entry name" value="SnoaL_2"/>
    <property type="match status" value="1"/>
</dbReference>
<dbReference type="EMBL" id="JAAXKY010000259">
    <property type="protein sequence ID" value="NMH82578.1"/>
    <property type="molecule type" value="Genomic_DNA"/>
</dbReference>
<name>A0ABX1RQB4_9PSEU</name>
<proteinExistence type="predicted"/>
<comment type="caution">
    <text evidence="2">The sequence shown here is derived from an EMBL/GenBank/DDBJ whole genome shotgun (WGS) entry which is preliminary data.</text>
</comment>
<dbReference type="Gene3D" id="3.10.450.50">
    <property type="match status" value="1"/>
</dbReference>
<evidence type="ECO:0000259" key="1">
    <source>
        <dbReference type="Pfam" id="PF12680"/>
    </source>
</evidence>
<evidence type="ECO:0000313" key="2">
    <source>
        <dbReference type="EMBL" id="NMH82578.1"/>
    </source>
</evidence>
<dbReference type="CDD" id="cd00531">
    <property type="entry name" value="NTF2_like"/>
    <property type="match status" value="1"/>
</dbReference>
<sequence length="145" mass="15838">MTPRELVDHALQLLIAHDMTAFAGLWAETGVLELPFAPPGYPQKVEGRAAVHEYLRAYPDIVDVRAVTEQVVHQSTQPDTVIVEFEVAGTVVATGRPYDMRYIAVIVVRDGEIQVYRDYWNPLAVAEAMGGVDALVAAFTGAENG</sequence>
<dbReference type="RefSeq" id="WP_169400569.1">
    <property type="nucleotide sequence ID" value="NZ_BAAAJH010000015.1"/>
</dbReference>
<keyword evidence="3" id="KW-1185">Reference proteome</keyword>
<dbReference type="SUPFAM" id="SSF54427">
    <property type="entry name" value="NTF2-like"/>
    <property type="match status" value="1"/>
</dbReference>
<evidence type="ECO:0000313" key="3">
    <source>
        <dbReference type="Proteomes" id="UP001296706"/>
    </source>
</evidence>
<reference evidence="2 3" key="1">
    <citation type="submission" date="2020-04" db="EMBL/GenBank/DDBJ databases">
        <authorList>
            <person name="Klaysubun C."/>
            <person name="Duangmal K."/>
            <person name="Lipun K."/>
        </authorList>
    </citation>
    <scope>NUCLEOTIDE SEQUENCE [LARGE SCALE GENOMIC DNA]</scope>
    <source>
        <strain evidence="2 3">JCM 11839</strain>
    </source>
</reference>
<protein>
    <submittedName>
        <fullName evidence="2">Nuclear transport factor 2 family protein</fullName>
    </submittedName>
</protein>
<organism evidence="2 3">
    <name type="scientific">Pseudonocardia xinjiangensis</name>
    <dbReference type="NCBI Taxonomy" id="75289"/>
    <lineage>
        <taxon>Bacteria</taxon>
        <taxon>Bacillati</taxon>
        <taxon>Actinomycetota</taxon>
        <taxon>Actinomycetes</taxon>
        <taxon>Pseudonocardiales</taxon>
        <taxon>Pseudonocardiaceae</taxon>
        <taxon>Pseudonocardia</taxon>
    </lineage>
</organism>
<gene>
    <name evidence="2" type="ORF">HF577_36520</name>
</gene>
<feature type="domain" description="SnoaL-like" evidence="1">
    <location>
        <begin position="10"/>
        <end position="114"/>
    </location>
</feature>